<keyword evidence="3" id="KW-1185">Reference proteome</keyword>
<gene>
    <name evidence="2" type="primary">GALK2_1</name>
    <name evidence="2" type="ORF">MS3_00003309</name>
</gene>
<reference evidence="2" key="4">
    <citation type="journal article" date="2022" name="PLoS Pathog.">
        <title>Chromosome-level genome of Schistosoma haematobium underpins genome-wide explorations of molecular variation.</title>
        <authorList>
            <person name="Stroehlein A.J."/>
            <person name="Korhonen P.K."/>
            <person name="Lee V.V."/>
            <person name="Ralph S.A."/>
            <person name="Mentink-Kane M."/>
            <person name="You H."/>
            <person name="McManus D.P."/>
            <person name="Tchuente L.T."/>
            <person name="Stothard J.R."/>
            <person name="Kaur P."/>
            <person name="Dudchenko O."/>
            <person name="Aiden E.L."/>
            <person name="Yang B."/>
            <person name="Yang H."/>
            <person name="Emery A.M."/>
            <person name="Webster B.L."/>
            <person name="Brindley P.J."/>
            <person name="Rollinson D."/>
            <person name="Chang B.C.H."/>
            <person name="Gasser R.B."/>
            <person name="Young N.D."/>
        </authorList>
    </citation>
    <scope>NUCLEOTIDE SEQUENCE</scope>
</reference>
<keyword evidence="2" id="KW-0808">Transferase</keyword>
<keyword evidence="2" id="KW-0418">Kinase</keyword>
<name>A0A922LPJ5_SCHHA</name>
<evidence type="ECO:0000313" key="3">
    <source>
        <dbReference type="Proteomes" id="UP000471633"/>
    </source>
</evidence>
<dbReference type="GO" id="GO:0016301">
    <property type="term" value="F:kinase activity"/>
    <property type="evidence" value="ECO:0007669"/>
    <property type="project" value="UniProtKB-KW"/>
</dbReference>
<proteinExistence type="predicted"/>
<reference evidence="2" key="2">
    <citation type="journal article" date="2019" name="Gigascience">
        <title>High-quality Schistosoma haematobium genome achieved by single-molecule and long-range sequencing.</title>
        <authorList>
            <person name="Stroehlein A.J."/>
            <person name="Korhonen P.K."/>
            <person name="Chong T.M."/>
            <person name="Lim Y.L."/>
            <person name="Chan K.G."/>
            <person name="Webster B."/>
            <person name="Rollinson D."/>
            <person name="Brindley P.J."/>
            <person name="Gasser R.B."/>
            <person name="Young N.D."/>
        </authorList>
    </citation>
    <scope>NUCLEOTIDE SEQUENCE</scope>
</reference>
<feature type="region of interest" description="Disordered" evidence="1">
    <location>
        <begin position="27"/>
        <end position="53"/>
    </location>
</feature>
<dbReference type="RefSeq" id="XP_051071100.1">
    <property type="nucleotide sequence ID" value="XM_051211066.1"/>
</dbReference>
<feature type="compositionally biased region" description="Polar residues" evidence="1">
    <location>
        <begin position="43"/>
        <end position="53"/>
    </location>
</feature>
<reference evidence="2" key="3">
    <citation type="submission" date="2021-06" db="EMBL/GenBank/DDBJ databases">
        <title>Chromosome-level genome assembly for S. haematobium.</title>
        <authorList>
            <person name="Stroehlein A.J."/>
        </authorList>
    </citation>
    <scope>NUCLEOTIDE SEQUENCE</scope>
</reference>
<sequence length="99" mass="11369">MGKYRTRTNTRKLETQVYRNRISGRYNQNKEVNNERLRVNNNQSRPRSTGQAMSQIWINSNTSLLPEFYAADDVVQNNDESSTTKPSSSENITPSKPST</sequence>
<organism evidence="2 3">
    <name type="scientific">Schistosoma haematobium</name>
    <name type="common">Blood fluke</name>
    <dbReference type="NCBI Taxonomy" id="6185"/>
    <lineage>
        <taxon>Eukaryota</taxon>
        <taxon>Metazoa</taxon>
        <taxon>Spiralia</taxon>
        <taxon>Lophotrochozoa</taxon>
        <taxon>Platyhelminthes</taxon>
        <taxon>Trematoda</taxon>
        <taxon>Digenea</taxon>
        <taxon>Strigeidida</taxon>
        <taxon>Schistosomatoidea</taxon>
        <taxon>Schistosomatidae</taxon>
        <taxon>Schistosoma</taxon>
    </lineage>
</organism>
<protein>
    <submittedName>
        <fullName evidence="2">N-acetylgalactosamine kinase, variant 3</fullName>
    </submittedName>
</protein>
<evidence type="ECO:0000313" key="2">
    <source>
        <dbReference type="EMBL" id="KAH9590755.1"/>
    </source>
</evidence>
<dbReference type="EMBL" id="AMPZ03000002">
    <property type="protein sequence ID" value="KAH9590755.1"/>
    <property type="molecule type" value="Genomic_DNA"/>
</dbReference>
<comment type="caution">
    <text evidence="2">The sequence shown here is derived from an EMBL/GenBank/DDBJ whole genome shotgun (WGS) entry which is preliminary data.</text>
</comment>
<evidence type="ECO:0000256" key="1">
    <source>
        <dbReference type="SAM" id="MobiDB-lite"/>
    </source>
</evidence>
<dbReference type="CTD" id="24592324"/>
<reference evidence="2" key="1">
    <citation type="journal article" date="2012" name="Nat. Genet.">
        <title>Whole-genome sequence of Schistosoma haematobium.</title>
        <authorList>
            <person name="Young N.D."/>
            <person name="Jex A.R."/>
            <person name="Li B."/>
            <person name="Liu S."/>
            <person name="Yang L."/>
            <person name="Xiong Z."/>
            <person name="Li Y."/>
            <person name="Cantacessi C."/>
            <person name="Hall R.S."/>
            <person name="Xu X."/>
            <person name="Chen F."/>
            <person name="Wu X."/>
            <person name="Zerlotini A."/>
            <person name="Oliveira G."/>
            <person name="Hofmann A."/>
            <person name="Zhang G."/>
            <person name="Fang X."/>
            <person name="Kang Y."/>
            <person name="Campbell B.E."/>
            <person name="Loukas A."/>
            <person name="Ranganathan S."/>
            <person name="Rollinson D."/>
            <person name="Rinaldi G."/>
            <person name="Brindley P.J."/>
            <person name="Yang H."/>
            <person name="Wang J."/>
            <person name="Wang J."/>
            <person name="Gasser R.B."/>
        </authorList>
    </citation>
    <scope>NUCLEOTIDE SEQUENCE</scope>
</reference>
<dbReference type="GeneID" id="24592324"/>
<feature type="region of interest" description="Disordered" evidence="1">
    <location>
        <begin position="75"/>
        <end position="99"/>
    </location>
</feature>
<accession>A0A922LPJ5</accession>
<dbReference type="AlphaFoldDB" id="A0A922LPJ5"/>
<dbReference type="Proteomes" id="UP000471633">
    <property type="component" value="Unassembled WGS sequence"/>
</dbReference>